<protein>
    <submittedName>
        <fullName evidence="4">SDR family oxidoreductase</fullName>
    </submittedName>
</protein>
<dbReference type="OrthoDB" id="9803333at2"/>
<evidence type="ECO:0000256" key="2">
    <source>
        <dbReference type="ARBA" id="ARBA00023002"/>
    </source>
</evidence>
<keyword evidence="2" id="KW-0560">Oxidoreductase</keyword>
<accession>A0A6I3STW0</accession>
<dbReference type="InterPro" id="IPR002347">
    <property type="entry name" value="SDR_fam"/>
</dbReference>
<dbReference type="EMBL" id="WNKZ01000015">
    <property type="protein sequence ID" value="MTV52623.1"/>
    <property type="molecule type" value="Genomic_DNA"/>
</dbReference>
<dbReference type="PANTHER" id="PTHR48107">
    <property type="entry name" value="NADPH-DEPENDENT ALDEHYDE REDUCTASE-LIKE PROTEIN, CHLOROPLASTIC-RELATED"/>
    <property type="match status" value="1"/>
</dbReference>
<dbReference type="PRINTS" id="PR00080">
    <property type="entry name" value="SDRFAMILY"/>
</dbReference>
<organism evidence="4 5">
    <name type="scientific">Pseudoduganella buxea</name>
    <dbReference type="NCBI Taxonomy" id="1949069"/>
    <lineage>
        <taxon>Bacteria</taxon>
        <taxon>Pseudomonadati</taxon>
        <taxon>Pseudomonadota</taxon>
        <taxon>Betaproteobacteria</taxon>
        <taxon>Burkholderiales</taxon>
        <taxon>Oxalobacteraceae</taxon>
        <taxon>Telluria group</taxon>
        <taxon>Pseudoduganella</taxon>
    </lineage>
</organism>
<sequence>MPVPYCLIDKPPENTMRTNEQPVAIVTGASRGIGAAIARRLAADGHAVVVNYAGRAADAQAVVAAIEGAGGSAIAVQADVADSAAVTRLFDAAIDRFGRIDVLVNNAGVTPAALPHVADTSDADFERMVAINLKGTFHTLRAAATRMAPGGRIVNLSTSVIGMALPGYAVYAATKAAVETLTNIVAKELRGKDIRVNAVAPGPTATELFLDGKTPEQVGRLAQMAPLERLGEPEDIAAAVAFLAQADGWVNGQTLRANGGIV</sequence>
<name>A0A6I3STW0_9BURK</name>
<comment type="caution">
    <text evidence="4">The sequence shown here is derived from an EMBL/GenBank/DDBJ whole genome shotgun (WGS) entry which is preliminary data.</text>
</comment>
<gene>
    <name evidence="4" type="ORF">GM672_07725</name>
</gene>
<comment type="similarity">
    <text evidence="1">Belongs to the short-chain dehydrogenases/reductases (SDR) family.</text>
</comment>
<proteinExistence type="inferred from homology"/>
<evidence type="ECO:0000259" key="3">
    <source>
        <dbReference type="SMART" id="SM00822"/>
    </source>
</evidence>
<dbReference type="Gene3D" id="3.40.50.720">
    <property type="entry name" value="NAD(P)-binding Rossmann-like Domain"/>
    <property type="match status" value="1"/>
</dbReference>
<dbReference type="InterPro" id="IPR036291">
    <property type="entry name" value="NAD(P)-bd_dom_sf"/>
</dbReference>
<evidence type="ECO:0000256" key="1">
    <source>
        <dbReference type="ARBA" id="ARBA00006484"/>
    </source>
</evidence>
<evidence type="ECO:0000313" key="4">
    <source>
        <dbReference type="EMBL" id="MTV52623.1"/>
    </source>
</evidence>
<feature type="domain" description="Ketoreductase" evidence="3">
    <location>
        <begin position="22"/>
        <end position="202"/>
    </location>
</feature>
<evidence type="ECO:0000313" key="5">
    <source>
        <dbReference type="Proteomes" id="UP000430634"/>
    </source>
</evidence>
<dbReference type="SUPFAM" id="SSF51735">
    <property type="entry name" value="NAD(P)-binding Rossmann-fold domains"/>
    <property type="match status" value="1"/>
</dbReference>
<dbReference type="PANTHER" id="PTHR48107:SF7">
    <property type="entry name" value="RE15974P"/>
    <property type="match status" value="1"/>
</dbReference>
<dbReference type="InterPro" id="IPR057326">
    <property type="entry name" value="KR_dom"/>
</dbReference>
<dbReference type="FunFam" id="3.40.50.720:FF:000084">
    <property type="entry name" value="Short-chain dehydrogenase reductase"/>
    <property type="match status" value="1"/>
</dbReference>
<dbReference type="AlphaFoldDB" id="A0A6I3STW0"/>
<dbReference type="Pfam" id="PF13561">
    <property type="entry name" value="adh_short_C2"/>
    <property type="match status" value="1"/>
</dbReference>
<dbReference type="PRINTS" id="PR00081">
    <property type="entry name" value="GDHRDH"/>
</dbReference>
<dbReference type="GO" id="GO:0016614">
    <property type="term" value="F:oxidoreductase activity, acting on CH-OH group of donors"/>
    <property type="evidence" value="ECO:0007669"/>
    <property type="project" value="UniProtKB-ARBA"/>
</dbReference>
<dbReference type="SMART" id="SM00822">
    <property type="entry name" value="PKS_KR"/>
    <property type="match status" value="1"/>
</dbReference>
<dbReference type="Proteomes" id="UP000430634">
    <property type="component" value="Unassembled WGS sequence"/>
</dbReference>
<reference evidence="4 5" key="1">
    <citation type="submission" date="2019-11" db="EMBL/GenBank/DDBJ databases">
        <title>Type strains purchased from KCTC, JCM and DSMZ.</title>
        <authorList>
            <person name="Lu H."/>
        </authorList>
    </citation>
    <scope>NUCLEOTIDE SEQUENCE [LARGE SCALE GENOMIC DNA]</scope>
    <source>
        <strain evidence="4 5">KCTC 52429</strain>
    </source>
</reference>